<dbReference type="Proteomes" id="UP000694257">
    <property type="component" value="Chromosome"/>
</dbReference>
<accession>A0ABX8RVT0</accession>
<name>A0ABX8RVT0_NOCIO</name>
<evidence type="ECO:0000313" key="3">
    <source>
        <dbReference type="Proteomes" id="UP000694257"/>
    </source>
</evidence>
<keyword evidence="1" id="KW-1133">Transmembrane helix</keyword>
<evidence type="ECO:0000313" key="2">
    <source>
        <dbReference type="EMBL" id="QXN93753.1"/>
    </source>
</evidence>
<feature type="transmembrane region" description="Helical" evidence="1">
    <location>
        <begin position="551"/>
        <end position="571"/>
    </location>
</feature>
<reference evidence="2 3" key="1">
    <citation type="submission" date="2021-07" db="EMBL/GenBank/DDBJ databases">
        <title>Whole Genome Sequence of Nocardia Iowensis.</title>
        <authorList>
            <person name="Lamm A."/>
            <person name="Collins-Fairclough A.M."/>
            <person name="Bunk B."/>
            <person name="Sproer C."/>
        </authorList>
    </citation>
    <scope>NUCLEOTIDE SEQUENCE [LARGE SCALE GENOMIC DNA]</scope>
    <source>
        <strain evidence="2 3">NRRL 5646</strain>
    </source>
</reference>
<evidence type="ECO:0000256" key="1">
    <source>
        <dbReference type="SAM" id="Phobius"/>
    </source>
</evidence>
<keyword evidence="1" id="KW-0812">Transmembrane</keyword>
<feature type="transmembrane region" description="Helical" evidence="1">
    <location>
        <begin position="662"/>
        <end position="679"/>
    </location>
</feature>
<dbReference type="RefSeq" id="WP_218475999.1">
    <property type="nucleotide sequence ID" value="NZ_BAABJN010000001.1"/>
</dbReference>
<keyword evidence="1" id="KW-0472">Membrane</keyword>
<protein>
    <recommendedName>
        <fullName evidence="4">Membrane-associated oxidoreductase</fullName>
    </recommendedName>
</protein>
<gene>
    <name evidence="2" type="ORF">KV110_12180</name>
</gene>
<evidence type="ECO:0008006" key="4">
    <source>
        <dbReference type="Google" id="ProtNLM"/>
    </source>
</evidence>
<proteinExistence type="predicted"/>
<dbReference type="EMBL" id="CP078145">
    <property type="protein sequence ID" value="QXN93753.1"/>
    <property type="molecule type" value="Genomic_DNA"/>
</dbReference>
<keyword evidence="3" id="KW-1185">Reference proteome</keyword>
<organism evidence="2 3">
    <name type="scientific">Nocardia iowensis</name>
    <dbReference type="NCBI Taxonomy" id="204891"/>
    <lineage>
        <taxon>Bacteria</taxon>
        <taxon>Bacillati</taxon>
        <taxon>Actinomycetota</taxon>
        <taxon>Actinomycetes</taxon>
        <taxon>Mycobacteriales</taxon>
        <taxon>Nocardiaceae</taxon>
        <taxon>Nocardia</taxon>
    </lineage>
</organism>
<sequence>MTAQVRADDITAWVERLTAAAERGEPLDLAEGLAADSAARNPADGDKWGPDRQIPAAALRTVLIDRNLAVDPHGVRINGARIIGPVDLENVKFEHPLHLTACRIEDHIDLTGSTLKELNLNSSHIKSLGLDQATITGGLFANDGFTATGEVRALGAKIGGQLSLNGATLTNSDGYALSLDGATITGSLFAADGFTATGQVRAIGANIGGQLSLRGAALTNPDGNALYLDQATITGGIFADDGFTAAGEVRAISATIGGQLSLNGATLTNPDGDALALDQATITSGLFADGFTATGQVRALSATIGNQLSLNGATLTNPDGNALTLDQATITGSLLAEDGFTATGEFSALGAKIGGQLSLNGATLTNPDGYALSLDGATITGSLFADDGFTATGQVRAPAATISVLSLNGATLTNPNGYALYLESSDITTLRLTPAHVDGTTDLTRATITDLRTSPKIPPLGRLIATGWQITDVHGLIRTDRLAATQWLKSTPPGHGFTAQPWHALAAVYDRNGQPADARRLRFTAANETTAHAPWSTKPLRWIYLAVAGHGYYPLWAAVWLAGALLLGVFITDHNTEHFVPTDRAAADKTAAAHAAETHTPAPQPITAADSCSRYPAYPCFNTFNYTLAGVLPAATGVTKADWAISSTAPAVLTLGLPALRTLAWIFTVVLLAGVTGLLRKG</sequence>